<dbReference type="RefSeq" id="XP_012205482.1">
    <property type="nucleotide sequence ID" value="XM_012350092.1"/>
</dbReference>
<dbReference type="EMBL" id="KK583249">
    <property type="protein sequence ID" value="KDO23850.1"/>
    <property type="molecule type" value="Genomic_DNA"/>
</dbReference>
<organism evidence="2 3">
    <name type="scientific">Saprolegnia parasitica (strain CBS 223.65)</name>
    <dbReference type="NCBI Taxonomy" id="695850"/>
    <lineage>
        <taxon>Eukaryota</taxon>
        <taxon>Sar</taxon>
        <taxon>Stramenopiles</taxon>
        <taxon>Oomycota</taxon>
        <taxon>Saprolegniomycetes</taxon>
        <taxon>Saprolegniales</taxon>
        <taxon>Saprolegniaceae</taxon>
        <taxon>Saprolegnia</taxon>
    </lineage>
</organism>
<dbReference type="OMA" id="MARSHHA"/>
<accession>A0A067C3Y1</accession>
<keyword evidence="3" id="KW-1185">Reference proteome</keyword>
<reference evidence="2 3" key="1">
    <citation type="journal article" date="2013" name="PLoS Genet.">
        <title>Distinctive expansion of potential virulence genes in the genome of the oomycete fish pathogen Saprolegnia parasitica.</title>
        <authorList>
            <person name="Jiang R.H."/>
            <person name="de Bruijn I."/>
            <person name="Haas B.J."/>
            <person name="Belmonte R."/>
            <person name="Lobach L."/>
            <person name="Christie J."/>
            <person name="van den Ackerveken G."/>
            <person name="Bottin A."/>
            <person name="Bulone V."/>
            <person name="Diaz-Moreno S.M."/>
            <person name="Dumas B."/>
            <person name="Fan L."/>
            <person name="Gaulin E."/>
            <person name="Govers F."/>
            <person name="Grenville-Briggs L.J."/>
            <person name="Horner N.R."/>
            <person name="Levin J.Z."/>
            <person name="Mammella M."/>
            <person name="Meijer H.J."/>
            <person name="Morris P."/>
            <person name="Nusbaum C."/>
            <person name="Oome S."/>
            <person name="Phillips A.J."/>
            <person name="van Rooyen D."/>
            <person name="Rzeszutek E."/>
            <person name="Saraiva M."/>
            <person name="Secombes C.J."/>
            <person name="Seidl M.F."/>
            <person name="Snel B."/>
            <person name="Stassen J.H."/>
            <person name="Sykes S."/>
            <person name="Tripathy S."/>
            <person name="van den Berg H."/>
            <person name="Vega-Arreguin J.C."/>
            <person name="Wawra S."/>
            <person name="Young S.K."/>
            <person name="Zeng Q."/>
            <person name="Dieguez-Uribeondo J."/>
            <person name="Russ C."/>
            <person name="Tyler B.M."/>
            <person name="van West P."/>
        </authorList>
    </citation>
    <scope>NUCLEOTIDE SEQUENCE [LARGE SCALE GENOMIC DNA]</scope>
    <source>
        <strain evidence="2 3">CBS 223.65</strain>
    </source>
</reference>
<evidence type="ECO:0000313" key="2">
    <source>
        <dbReference type="EMBL" id="KDO23850.1"/>
    </source>
</evidence>
<dbReference type="Proteomes" id="UP000030745">
    <property type="component" value="Unassembled WGS sequence"/>
</dbReference>
<feature type="transmembrane region" description="Helical" evidence="1">
    <location>
        <begin position="66"/>
        <end position="89"/>
    </location>
</feature>
<sequence length="134" mass="14351">MSDGSILHSIPDLQWLSAHYNQFVRCNSSAGSSGGDDSADAFGSSAGSAQSQTTNQFMARSHHASAISITLIAIAVVCFVAALIFTIIYMRKRRAEKNLVILEEGKVVDPSDQEALFLECATPDGVPMAKKIDM</sequence>
<evidence type="ECO:0000256" key="1">
    <source>
        <dbReference type="SAM" id="Phobius"/>
    </source>
</evidence>
<keyword evidence="1" id="KW-0472">Membrane</keyword>
<gene>
    <name evidence="2" type="ORF">SPRG_11281</name>
</gene>
<dbReference type="KEGG" id="spar:SPRG_11281"/>
<dbReference type="AlphaFoldDB" id="A0A067C3Y1"/>
<evidence type="ECO:0000313" key="3">
    <source>
        <dbReference type="Proteomes" id="UP000030745"/>
    </source>
</evidence>
<name>A0A067C3Y1_SAPPC</name>
<dbReference type="GeneID" id="24133329"/>
<dbReference type="VEuPathDB" id="FungiDB:SPRG_11281"/>
<keyword evidence="1" id="KW-0812">Transmembrane</keyword>
<keyword evidence="1" id="KW-1133">Transmembrane helix</keyword>
<protein>
    <submittedName>
        <fullName evidence="2">Uncharacterized protein</fullName>
    </submittedName>
</protein>
<dbReference type="OrthoDB" id="10481103at2759"/>
<proteinExistence type="predicted"/>